<dbReference type="GO" id="GO:0004315">
    <property type="term" value="F:3-oxoacyl-[acyl-carrier-protein] synthase activity"/>
    <property type="evidence" value="ECO:0007669"/>
    <property type="project" value="UniProtKB-EC"/>
</dbReference>
<comment type="catalytic activity">
    <reaction evidence="12">
        <text>a fatty acyl-[ACP] + malonyl-[ACP] + H(+) = a 3-oxoacyl-[ACP] + holo-[ACP] + CO2</text>
        <dbReference type="Rhea" id="RHEA:22836"/>
        <dbReference type="Rhea" id="RHEA-COMP:9623"/>
        <dbReference type="Rhea" id="RHEA-COMP:9685"/>
        <dbReference type="Rhea" id="RHEA-COMP:9916"/>
        <dbReference type="Rhea" id="RHEA-COMP:14125"/>
        <dbReference type="ChEBI" id="CHEBI:15378"/>
        <dbReference type="ChEBI" id="CHEBI:16526"/>
        <dbReference type="ChEBI" id="CHEBI:64479"/>
        <dbReference type="ChEBI" id="CHEBI:78449"/>
        <dbReference type="ChEBI" id="CHEBI:78776"/>
        <dbReference type="ChEBI" id="CHEBI:138651"/>
        <dbReference type="EC" id="2.3.1.41"/>
    </reaction>
    <physiologicalReaction direction="left-to-right" evidence="12">
        <dbReference type="Rhea" id="RHEA:22837"/>
    </physiologicalReaction>
</comment>
<evidence type="ECO:0000313" key="18">
    <source>
        <dbReference type="Proteomes" id="UP000321224"/>
    </source>
</evidence>
<evidence type="ECO:0000256" key="10">
    <source>
        <dbReference type="ARBA" id="ARBA00042143"/>
    </source>
</evidence>
<dbReference type="SUPFAM" id="SSF53901">
    <property type="entry name" value="Thiolase-like"/>
    <property type="match status" value="2"/>
</dbReference>
<dbReference type="PROSITE" id="PS52004">
    <property type="entry name" value="KS3_2"/>
    <property type="match status" value="1"/>
</dbReference>
<dbReference type="InterPro" id="IPR000794">
    <property type="entry name" value="Beta-ketoacyl_synthase"/>
</dbReference>
<comment type="subunit">
    <text evidence="3">Homodimer.</text>
</comment>
<evidence type="ECO:0000256" key="8">
    <source>
        <dbReference type="ARBA" id="ARBA00039450"/>
    </source>
</evidence>
<dbReference type="CDD" id="cd00834">
    <property type="entry name" value="KAS_I_II"/>
    <property type="match status" value="1"/>
</dbReference>
<evidence type="ECO:0000313" key="17">
    <source>
        <dbReference type="Proteomes" id="UP000198717"/>
    </source>
</evidence>
<evidence type="ECO:0000256" key="3">
    <source>
        <dbReference type="ARBA" id="ARBA00011738"/>
    </source>
</evidence>
<name>A0A511H9F1_9BACT</name>
<comment type="similarity">
    <text evidence="2 13">Belongs to the thiolase-like superfamily. Beta-ketoacyl-ACP synthases family.</text>
</comment>
<reference evidence="15 18" key="2">
    <citation type="submission" date="2019-07" db="EMBL/GenBank/DDBJ databases">
        <title>Whole genome shotgun sequence of Myxococcus virescens NBRC 100334.</title>
        <authorList>
            <person name="Hosoyama A."/>
            <person name="Uohara A."/>
            <person name="Ohji S."/>
            <person name="Ichikawa N."/>
        </authorList>
    </citation>
    <scope>NUCLEOTIDE SEQUENCE [LARGE SCALE GENOMIC DNA]</scope>
    <source>
        <strain evidence="15 18">NBRC 100334</strain>
    </source>
</reference>
<dbReference type="InterPro" id="IPR014030">
    <property type="entry name" value="Ketoacyl_synth_N"/>
</dbReference>
<reference evidence="16 17" key="1">
    <citation type="submission" date="2016-10" db="EMBL/GenBank/DDBJ databases">
        <authorList>
            <person name="Varghese N."/>
            <person name="Submissions S."/>
        </authorList>
    </citation>
    <scope>NUCLEOTIDE SEQUENCE [LARGE SCALE GENOMIC DNA]</scope>
    <source>
        <strain evidence="16 17">DSM 2260</strain>
    </source>
</reference>
<dbReference type="GO" id="GO:0005829">
    <property type="term" value="C:cytosol"/>
    <property type="evidence" value="ECO:0007669"/>
    <property type="project" value="TreeGrafter"/>
</dbReference>
<dbReference type="EMBL" id="FNAJ01000002">
    <property type="protein sequence ID" value="SDD78521.1"/>
    <property type="molecule type" value="Genomic_DNA"/>
</dbReference>
<dbReference type="AlphaFoldDB" id="A0A511H9F1"/>
<evidence type="ECO:0000256" key="5">
    <source>
        <dbReference type="ARBA" id="ARBA00022490"/>
    </source>
</evidence>
<evidence type="ECO:0000256" key="1">
    <source>
        <dbReference type="ARBA" id="ARBA00004496"/>
    </source>
</evidence>
<evidence type="ECO:0000256" key="11">
    <source>
        <dbReference type="ARBA" id="ARBA00048121"/>
    </source>
</evidence>
<dbReference type="Gene3D" id="3.40.47.10">
    <property type="match status" value="1"/>
</dbReference>
<proteinExistence type="inferred from homology"/>
<evidence type="ECO:0000256" key="12">
    <source>
        <dbReference type="ARBA" id="ARBA00048506"/>
    </source>
</evidence>
<evidence type="ECO:0000256" key="2">
    <source>
        <dbReference type="ARBA" id="ARBA00008467"/>
    </source>
</evidence>
<keyword evidence="5" id="KW-0963">Cytoplasm</keyword>
<dbReference type="PANTHER" id="PTHR11712:SF306">
    <property type="entry name" value="3-OXOACYL-[ACYL-CARRIER-PROTEIN] SYNTHASE 1"/>
    <property type="match status" value="1"/>
</dbReference>
<dbReference type="SMART" id="SM00825">
    <property type="entry name" value="PKS_KS"/>
    <property type="match status" value="1"/>
</dbReference>
<dbReference type="InterPro" id="IPR016039">
    <property type="entry name" value="Thiolase-like"/>
</dbReference>
<evidence type="ECO:0000313" key="16">
    <source>
        <dbReference type="EMBL" id="SDD78521.1"/>
    </source>
</evidence>
<evidence type="ECO:0000256" key="9">
    <source>
        <dbReference type="ARBA" id="ARBA00041620"/>
    </source>
</evidence>
<gene>
    <name evidence="15" type="ORF">MVI01_19600</name>
    <name evidence="16" type="ORF">SAMN04488504_102690</name>
</gene>
<organism evidence="15 18">
    <name type="scientific">Myxococcus virescens</name>
    <dbReference type="NCBI Taxonomy" id="83456"/>
    <lineage>
        <taxon>Bacteria</taxon>
        <taxon>Pseudomonadati</taxon>
        <taxon>Myxococcota</taxon>
        <taxon>Myxococcia</taxon>
        <taxon>Myxococcales</taxon>
        <taxon>Cystobacterineae</taxon>
        <taxon>Myxococcaceae</taxon>
        <taxon>Myxococcus</taxon>
    </lineage>
</organism>
<dbReference type="InterPro" id="IPR014031">
    <property type="entry name" value="Ketoacyl_synth_C"/>
</dbReference>
<dbReference type="Pfam" id="PF02801">
    <property type="entry name" value="Ketoacyl-synt_C"/>
    <property type="match status" value="1"/>
</dbReference>
<keyword evidence="17" id="KW-1185">Reference proteome</keyword>
<evidence type="ECO:0000256" key="13">
    <source>
        <dbReference type="RuleBase" id="RU003694"/>
    </source>
</evidence>
<evidence type="ECO:0000256" key="6">
    <source>
        <dbReference type="ARBA" id="ARBA00022679"/>
    </source>
</evidence>
<dbReference type="GO" id="GO:0006633">
    <property type="term" value="P:fatty acid biosynthetic process"/>
    <property type="evidence" value="ECO:0007669"/>
    <property type="project" value="TreeGrafter"/>
</dbReference>
<keyword evidence="7" id="KW-0012">Acyltransferase</keyword>
<dbReference type="Pfam" id="PF00109">
    <property type="entry name" value="ketoacyl-synt"/>
    <property type="match status" value="1"/>
</dbReference>
<dbReference type="EMBL" id="BJVY01000008">
    <property type="protein sequence ID" value="GEL70176.1"/>
    <property type="molecule type" value="Genomic_DNA"/>
</dbReference>
<feature type="domain" description="Ketosynthase family 3 (KS3)" evidence="14">
    <location>
        <begin position="1"/>
        <end position="394"/>
    </location>
</feature>
<protein>
    <recommendedName>
        <fullName evidence="8">3-oxoacyl-[acyl-carrier-protein] synthase 1</fullName>
        <ecNumber evidence="4">2.3.1.41</ecNumber>
    </recommendedName>
    <alternativeName>
        <fullName evidence="9">3-oxoacyl-[acyl-carrier-protein] synthase I</fullName>
    </alternativeName>
    <alternativeName>
        <fullName evidence="10">Beta-ketoacyl-ACP synthase I</fullName>
    </alternativeName>
</protein>
<dbReference type="InterPro" id="IPR020841">
    <property type="entry name" value="PKS_Beta-ketoAc_synthase_dom"/>
</dbReference>
<comment type="caution">
    <text evidence="15">The sequence shown here is derived from an EMBL/GenBank/DDBJ whole genome shotgun (WGS) entry which is preliminary data.</text>
</comment>
<dbReference type="Proteomes" id="UP000198717">
    <property type="component" value="Unassembled WGS sequence"/>
</dbReference>
<keyword evidence="6 13" id="KW-0808">Transferase</keyword>
<comment type="catalytic activity">
    <reaction evidence="11">
        <text>(3Z)-decenoyl-[ACP] + malonyl-[ACP] + H(+) = 3-oxo-(5Z)-dodecenoyl-[ACP] + holo-[ACP] + CO2</text>
        <dbReference type="Rhea" id="RHEA:54940"/>
        <dbReference type="Rhea" id="RHEA-COMP:9623"/>
        <dbReference type="Rhea" id="RHEA-COMP:9685"/>
        <dbReference type="Rhea" id="RHEA-COMP:9927"/>
        <dbReference type="Rhea" id="RHEA-COMP:14042"/>
        <dbReference type="ChEBI" id="CHEBI:15378"/>
        <dbReference type="ChEBI" id="CHEBI:16526"/>
        <dbReference type="ChEBI" id="CHEBI:64479"/>
        <dbReference type="ChEBI" id="CHEBI:78449"/>
        <dbReference type="ChEBI" id="CHEBI:78798"/>
        <dbReference type="ChEBI" id="CHEBI:138410"/>
    </reaction>
    <physiologicalReaction direction="left-to-right" evidence="11">
        <dbReference type="Rhea" id="RHEA:54941"/>
    </physiologicalReaction>
</comment>
<accession>A0A511H9F1</accession>
<sequence>MSPHRVVITGLGVTAANALSADELAQALSNRRSGIRRTAPFDIEGRTYSAGVVDLPDEAPDDGVDRVSKLALHAAEQALRDSGLEAQGSWREETGVMLGTSRGPALSLEQVIRSGGDEDTRRRHFGEVPFSSIARNVADRFGLGGILSTVTMACVSSSLAMGRALDEIRQGRASVMLAGGADALTLLSFSGFSVLRAMTPTVCRPFDHRRNGMVLGEGAGILVLEELNHARQRGARIHAELCGWGTAGDAHHPTSPHPEGRGLQQAMTLALRQAGLTTEQIDFVNLHGTGTPANDPAECQALRGVFGARAASVPVNSLKPYFGHTLGASGALELIGSVLGMARDFLPPTLNCEELDPKCDVDVVRGEGRAQRIDTLMSTKSAFGGANVALVARRFPETGRAAQ</sequence>
<dbReference type="EC" id="2.3.1.41" evidence="4"/>
<dbReference type="RefSeq" id="WP_090488553.1">
    <property type="nucleotide sequence ID" value="NZ_BJVY01000008.1"/>
</dbReference>
<evidence type="ECO:0000259" key="14">
    <source>
        <dbReference type="PROSITE" id="PS52004"/>
    </source>
</evidence>
<evidence type="ECO:0000256" key="7">
    <source>
        <dbReference type="ARBA" id="ARBA00023315"/>
    </source>
</evidence>
<dbReference type="Proteomes" id="UP000321224">
    <property type="component" value="Unassembled WGS sequence"/>
</dbReference>
<dbReference type="PANTHER" id="PTHR11712">
    <property type="entry name" value="POLYKETIDE SYNTHASE-RELATED"/>
    <property type="match status" value="1"/>
</dbReference>
<evidence type="ECO:0000256" key="4">
    <source>
        <dbReference type="ARBA" id="ARBA00013191"/>
    </source>
</evidence>
<comment type="subcellular location">
    <subcellularLocation>
        <location evidence="1">Cytoplasm</location>
    </subcellularLocation>
</comment>
<evidence type="ECO:0000313" key="15">
    <source>
        <dbReference type="EMBL" id="GEL70176.1"/>
    </source>
</evidence>